<dbReference type="Pfam" id="PF08751">
    <property type="entry name" value="TrwC"/>
    <property type="match status" value="1"/>
</dbReference>
<dbReference type="PANTHER" id="PTHR43788:SF6">
    <property type="entry name" value="DNA HELICASE B"/>
    <property type="match status" value="1"/>
</dbReference>
<evidence type="ECO:0000259" key="3">
    <source>
        <dbReference type="Pfam" id="PF08751"/>
    </source>
</evidence>
<evidence type="ECO:0000256" key="1">
    <source>
        <dbReference type="ARBA" id="ARBA00022741"/>
    </source>
</evidence>
<dbReference type="NCBIfam" id="TIGR02686">
    <property type="entry name" value="relax_trwC"/>
    <property type="match status" value="1"/>
</dbReference>
<keyword evidence="1" id="KW-0547">Nucleotide-binding</keyword>
<dbReference type="PANTHER" id="PTHR43788">
    <property type="entry name" value="DNA2/NAM7 HELICASE FAMILY MEMBER"/>
    <property type="match status" value="1"/>
</dbReference>
<dbReference type="Proteomes" id="UP001149140">
    <property type="component" value="Unassembled WGS sequence"/>
</dbReference>
<proteinExistence type="predicted"/>
<sequence length="952" mass="103223">MLSIGKLAAGQAKYYLDQAEARVDVVQSVGSGVEDYYLGPHEARGRWIGSAGYEIGLRDDVGADALRRVLAGAHPQDGRELRSSSSRARVAGFDLTFSAPKSVSVLFGIGEVRLHERVRAAHDIAVLQAAGYLERNAAAVRRGHGGVIVEEAPGLIAAAFRHRTSRAGDPQLHTHVLVANLGRGLDGRWSALDGRRLYAHARTASFVYQAVLRSELTRTLGIEWSPVRKGIAEVVGVPRVVMKAFSRRRAEIDAALEERGTSGARAAEAAALATRAVKSKVDAGELVAEWKVRAGELGFGERELALFVARVRGRDVDEPRWEKVFDALVRSTGITSRSATFSTGEVIQALCEALPTGNAVEASQLERAAKLFLETRAVALVPDDETRDPDEVFRRRDGRVMPVAVERTRYSTPEHLALEQRFIDRVASSRGGRAGMAGDDDVERAIESRSTLSEEQRRMVEALCLSGDGVAVVAGKAGTGKTFALGAAREAWQAAGFPVLGVAAARRAANEMQTGAGIQSTSIAALLGDLRRGGGAGLPRHCVLVVDEAGVVPTRELAELVDQVGRVEGKVVLIGDHRQLPEIGAGGAFRGLVQRGLAIELTENVRQVNRWERVALDHLREGRADEALGLYASHERLVVEPTSDDIRTRLVADWLALGDSDQSVMIARLRADVADLNSRARMQLRARGDVSGPEVDLAGGSFGVGDRVVVKQNDSRLGVSNGQRGRVTEADPAAIALALEVDGRRVRLDREFLHGTTRDGDPTLLHGYAITGHVAQGLTVDHSLVLASGNVGNEWAYVALSRGRESNRLYVAEREEDGRAEFAPVDQAGIGAFERLRRSMESSEAQVLAIDSGRPASREREDELAAATRERRALEERGRTWLPGRRRRLDAARARELAATRVIADERRAEIEQAHGSRPFEVQSEDDVKSRYEAMAERATQRVLGQQRGREL</sequence>
<comment type="caution">
    <text evidence="4">The sequence shown here is derived from an EMBL/GenBank/DDBJ whole genome shotgun (WGS) entry which is preliminary data.</text>
</comment>
<dbReference type="Gene3D" id="3.40.50.300">
    <property type="entry name" value="P-loop containing nucleotide triphosphate hydrolases"/>
    <property type="match status" value="2"/>
</dbReference>
<dbReference type="SUPFAM" id="SSF52540">
    <property type="entry name" value="P-loop containing nucleoside triphosphate hydrolases"/>
    <property type="match status" value="2"/>
</dbReference>
<keyword evidence="2" id="KW-0067">ATP-binding</keyword>
<dbReference type="SUPFAM" id="SSF55464">
    <property type="entry name" value="Origin of replication-binding domain, RBD-like"/>
    <property type="match status" value="1"/>
</dbReference>
<organism evidence="4 5">
    <name type="scientific">Solirubrobacter ginsenosidimutans</name>
    <dbReference type="NCBI Taxonomy" id="490573"/>
    <lineage>
        <taxon>Bacteria</taxon>
        <taxon>Bacillati</taxon>
        <taxon>Actinomycetota</taxon>
        <taxon>Thermoleophilia</taxon>
        <taxon>Solirubrobacterales</taxon>
        <taxon>Solirubrobacteraceae</taxon>
        <taxon>Solirubrobacter</taxon>
    </lineage>
</organism>
<dbReference type="InterPro" id="IPR014059">
    <property type="entry name" value="TraI/TrwC_relax"/>
</dbReference>
<dbReference type="CDD" id="cd17933">
    <property type="entry name" value="DEXSc_RecD-like"/>
    <property type="match status" value="1"/>
</dbReference>
<dbReference type="EMBL" id="JAPDOD010000056">
    <property type="protein sequence ID" value="MDA0166009.1"/>
    <property type="molecule type" value="Genomic_DNA"/>
</dbReference>
<dbReference type="RefSeq" id="WP_270045271.1">
    <property type="nucleotide sequence ID" value="NZ_JAPDOD010000056.1"/>
</dbReference>
<dbReference type="InterPro" id="IPR027417">
    <property type="entry name" value="P-loop_NTPase"/>
</dbReference>
<dbReference type="InterPro" id="IPR050534">
    <property type="entry name" value="Coronavir_polyprotein_1ab"/>
</dbReference>
<dbReference type="GO" id="GO:0005524">
    <property type="term" value="F:ATP binding"/>
    <property type="evidence" value="ECO:0007669"/>
    <property type="project" value="UniProtKB-KW"/>
</dbReference>
<reference evidence="4" key="1">
    <citation type="submission" date="2022-10" db="EMBL/GenBank/DDBJ databases">
        <title>The WGS of Solirubrobacter ginsenosidimutans DSM 21036.</title>
        <authorList>
            <person name="Jiang Z."/>
        </authorList>
    </citation>
    <scope>NUCLEOTIDE SEQUENCE</scope>
    <source>
        <strain evidence="4">DSM 21036</strain>
    </source>
</reference>
<dbReference type="InterPro" id="IPR014862">
    <property type="entry name" value="TrwC"/>
</dbReference>
<protein>
    <submittedName>
        <fullName evidence="4">Relaxase domain-containing protein</fullName>
    </submittedName>
</protein>
<gene>
    <name evidence="4" type="ORF">OM076_37440</name>
</gene>
<name>A0A9X3N054_9ACTN</name>
<feature type="domain" description="TrwC relaxase" evidence="3">
    <location>
        <begin position="10"/>
        <end position="296"/>
    </location>
</feature>
<dbReference type="Pfam" id="PF13604">
    <property type="entry name" value="AAA_30"/>
    <property type="match status" value="1"/>
</dbReference>
<dbReference type="GO" id="GO:0003678">
    <property type="term" value="F:DNA helicase activity"/>
    <property type="evidence" value="ECO:0007669"/>
    <property type="project" value="UniProtKB-ARBA"/>
</dbReference>
<evidence type="ECO:0000256" key="2">
    <source>
        <dbReference type="ARBA" id="ARBA00022840"/>
    </source>
</evidence>
<evidence type="ECO:0000313" key="5">
    <source>
        <dbReference type="Proteomes" id="UP001149140"/>
    </source>
</evidence>
<evidence type="ECO:0000313" key="4">
    <source>
        <dbReference type="EMBL" id="MDA0166009.1"/>
    </source>
</evidence>
<dbReference type="CDD" id="cd18809">
    <property type="entry name" value="SF1_C_RecD"/>
    <property type="match status" value="1"/>
</dbReference>
<dbReference type="NCBIfam" id="NF041492">
    <property type="entry name" value="MobF"/>
    <property type="match status" value="1"/>
</dbReference>
<accession>A0A9X3N054</accession>
<dbReference type="AlphaFoldDB" id="A0A9X3N054"/>
<keyword evidence="5" id="KW-1185">Reference proteome</keyword>
<dbReference type="Gene3D" id="2.30.30.940">
    <property type="match status" value="1"/>
</dbReference>